<dbReference type="Proteomes" id="UP000036681">
    <property type="component" value="Unplaced"/>
</dbReference>
<sequence length="46" mass="5283">MDSSGVAGKIQVTENIYNTYNLNRHHRIHTFNCGILNQLKHFARGL</sequence>
<reference evidence="2" key="1">
    <citation type="submission" date="2017-02" db="UniProtKB">
        <authorList>
            <consortium name="WormBaseParasite"/>
        </authorList>
    </citation>
    <scope>IDENTIFICATION</scope>
</reference>
<protein>
    <submittedName>
        <fullName evidence="2">Uncharacterized protein</fullName>
    </submittedName>
</protein>
<dbReference type="WBParaSite" id="ALUE_0000265501-mRNA-1">
    <property type="protein sequence ID" value="ALUE_0000265501-mRNA-1"/>
    <property type="gene ID" value="ALUE_0000265501"/>
</dbReference>
<organism evidence="1 2">
    <name type="scientific">Ascaris lumbricoides</name>
    <name type="common">Giant roundworm</name>
    <dbReference type="NCBI Taxonomy" id="6252"/>
    <lineage>
        <taxon>Eukaryota</taxon>
        <taxon>Metazoa</taxon>
        <taxon>Ecdysozoa</taxon>
        <taxon>Nematoda</taxon>
        <taxon>Chromadorea</taxon>
        <taxon>Rhabditida</taxon>
        <taxon>Spirurina</taxon>
        <taxon>Ascaridomorpha</taxon>
        <taxon>Ascaridoidea</taxon>
        <taxon>Ascarididae</taxon>
        <taxon>Ascaris</taxon>
    </lineage>
</organism>
<name>A0A0M3HMB0_ASCLU</name>
<dbReference type="AlphaFoldDB" id="A0A0M3HMB0"/>
<accession>A0A0M3HMB0</accession>
<evidence type="ECO:0000313" key="1">
    <source>
        <dbReference type="Proteomes" id="UP000036681"/>
    </source>
</evidence>
<proteinExistence type="predicted"/>
<evidence type="ECO:0000313" key="2">
    <source>
        <dbReference type="WBParaSite" id="ALUE_0000265501-mRNA-1"/>
    </source>
</evidence>
<keyword evidence="1" id="KW-1185">Reference proteome</keyword>